<dbReference type="PROSITE" id="PS51257">
    <property type="entry name" value="PROKAR_LIPOPROTEIN"/>
    <property type="match status" value="1"/>
</dbReference>
<evidence type="ECO:0000259" key="4">
    <source>
        <dbReference type="Pfam" id="PF13458"/>
    </source>
</evidence>
<accession>A0ABV6LY25</accession>
<dbReference type="InterPro" id="IPR028082">
    <property type="entry name" value="Peripla_BP_I"/>
</dbReference>
<feature type="signal peptide" evidence="3">
    <location>
        <begin position="1"/>
        <end position="21"/>
    </location>
</feature>
<dbReference type="InterPro" id="IPR028081">
    <property type="entry name" value="Leu-bd"/>
</dbReference>
<evidence type="ECO:0000256" key="3">
    <source>
        <dbReference type="SAM" id="SignalP"/>
    </source>
</evidence>
<sequence length="400" mass="41484">MKRRLGLFVGLAAVGSLMMTACGGDGGESQTGGNAPYKIMISGGSDAGGQTDQLTTGVLSARAAIKVVNDAGGINGKPVELIESPDNADPQKALSNLRAQIAKDKPNAYVVASGSNVSAAVAGILRQNDIIFLDSGNAADTNKPAENPYAFHLAAPFKTVVEGYLPEFEKSGYRNIGVLHGNSAYAKQFGTLAKQVFTDKGYQVTVVEYDAKSLDMTAQISAVQAKNPDVLVFNGYGAPVGLVLKGITKLGWKVPILGDTSVTSTPLVTTMPPDGLIGTPDAANLKIEVTRSVNTATASEATKKAVRTMASLGDIKASLNNCLNYDAVMLLAAAANHAKTNDTKAVADALLLPEVNTKAGTAVYDTYPFTADNHQAQLPVETHTFVEPGVLKDGQIGSAG</sequence>
<dbReference type="EMBL" id="JBHLUH010000007">
    <property type="protein sequence ID" value="MFC0527311.1"/>
    <property type="molecule type" value="Genomic_DNA"/>
</dbReference>
<dbReference type="Gene3D" id="3.40.50.2300">
    <property type="match status" value="2"/>
</dbReference>
<comment type="caution">
    <text evidence="5">The sequence shown here is derived from an EMBL/GenBank/DDBJ whole genome shotgun (WGS) entry which is preliminary data.</text>
</comment>
<proteinExistence type="inferred from homology"/>
<evidence type="ECO:0000313" key="5">
    <source>
        <dbReference type="EMBL" id="MFC0527311.1"/>
    </source>
</evidence>
<dbReference type="PANTHER" id="PTHR30483:SF38">
    <property type="entry name" value="BLR7848 PROTEIN"/>
    <property type="match status" value="1"/>
</dbReference>
<dbReference type="Proteomes" id="UP001589867">
    <property type="component" value="Unassembled WGS sequence"/>
</dbReference>
<feature type="domain" description="Leucine-binding protein" evidence="4">
    <location>
        <begin position="48"/>
        <end position="377"/>
    </location>
</feature>
<name>A0ABV6LY25_9ACTN</name>
<dbReference type="Pfam" id="PF13458">
    <property type="entry name" value="Peripla_BP_6"/>
    <property type="match status" value="1"/>
</dbReference>
<evidence type="ECO:0000256" key="2">
    <source>
        <dbReference type="ARBA" id="ARBA00022729"/>
    </source>
</evidence>
<feature type="chain" id="PRO_5045612432" evidence="3">
    <location>
        <begin position="22"/>
        <end position="400"/>
    </location>
</feature>
<keyword evidence="2 3" id="KW-0732">Signal</keyword>
<gene>
    <name evidence="5" type="ORF">ACFFIA_06525</name>
</gene>
<reference evidence="5 6" key="1">
    <citation type="submission" date="2024-09" db="EMBL/GenBank/DDBJ databases">
        <authorList>
            <person name="Sun Q."/>
            <person name="Mori K."/>
        </authorList>
    </citation>
    <scope>NUCLEOTIDE SEQUENCE [LARGE SCALE GENOMIC DNA]</scope>
    <source>
        <strain evidence="5 6">TBRC 3947</strain>
    </source>
</reference>
<dbReference type="RefSeq" id="WP_377246959.1">
    <property type="nucleotide sequence ID" value="NZ_JBHLUH010000007.1"/>
</dbReference>
<evidence type="ECO:0000313" key="6">
    <source>
        <dbReference type="Proteomes" id="UP001589867"/>
    </source>
</evidence>
<dbReference type="SUPFAM" id="SSF53822">
    <property type="entry name" value="Periplasmic binding protein-like I"/>
    <property type="match status" value="1"/>
</dbReference>
<protein>
    <submittedName>
        <fullName evidence="5">ABC transporter substrate-binding protein</fullName>
    </submittedName>
</protein>
<keyword evidence="6" id="KW-1185">Reference proteome</keyword>
<comment type="similarity">
    <text evidence="1">Belongs to the leucine-binding protein family.</text>
</comment>
<dbReference type="InterPro" id="IPR051010">
    <property type="entry name" value="BCAA_transport"/>
</dbReference>
<evidence type="ECO:0000256" key="1">
    <source>
        <dbReference type="ARBA" id="ARBA00010062"/>
    </source>
</evidence>
<organism evidence="5 6">
    <name type="scientific">Phytohabitans kaempferiae</name>
    <dbReference type="NCBI Taxonomy" id="1620943"/>
    <lineage>
        <taxon>Bacteria</taxon>
        <taxon>Bacillati</taxon>
        <taxon>Actinomycetota</taxon>
        <taxon>Actinomycetes</taxon>
        <taxon>Micromonosporales</taxon>
        <taxon>Micromonosporaceae</taxon>
    </lineage>
</organism>
<dbReference type="PANTHER" id="PTHR30483">
    <property type="entry name" value="LEUCINE-SPECIFIC-BINDING PROTEIN"/>
    <property type="match status" value="1"/>
</dbReference>